<evidence type="ECO:0000256" key="4">
    <source>
        <dbReference type="ARBA" id="ARBA00022692"/>
    </source>
</evidence>
<keyword evidence="11" id="KW-1185">Reference proteome</keyword>
<dbReference type="InterPro" id="IPR000298">
    <property type="entry name" value="Cyt_c_oxidase-like_su3"/>
</dbReference>
<evidence type="ECO:0000256" key="2">
    <source>
        <dbReference type="ARBA" id="ARBA00010581"/>
    </source>
</evidence>
<dbReference type="SUPFAM" id="SSF81452">
    <property type="entry name" value="Cytochrome c oxidase subunit III-like"/>
    <property type="match status" value="1"/>
</dbReference>
<dbReference type="PANTHER" id="PTHR11403:SF2">
    <property type="entry name" value="CYTOCHROME BO(3) UBIQUINOL OXIDASE SUBUNIT 3"/>
    <property type="match status" value="1"/>
</dbReference>
<comment type="similarity">
    <text evidence="2 7">Belongs to the cytochrome c oxidase subunit 3 family.</text>
</comment>
<dbReference type="Pfam" id="PF00510">
    <property type="entry name" value="COX3"/>
    <property type="match status" value="1"/>
</dbReference>
<evidence type="ECO:0000256" key="6">
    <source>
        <dbReference type="ARBA" id="ARBA00023136"/>
    </source>
</evidence>
<evidence type="ECO:0000256" key="8">
    <source>
        <dbReference type="SAM" id="Phobius"/>
    </source>
</evidence>
<dbReference type="RefSeq" id="WP_187715334.1">
    <property type="nucleotide sequence ID" value="NZ_BAABJC010000001.1"/>
</dbReference>
<dbReference type="InterPro" id="IPR024791">
    <property type="entry name" value="Cyt_c/ubiquinol_Oxase_su3"/>
</dbReference>
<keyword evidence="5 8" id="KW-1133">Transmembrane helix</keyword>
<dbReference type="Gene3D" id="1.20.120.80">
    <property type="entry name" value="Cytochrome c oxidase, subunit III, four-helix bundle"/>
    <property type="match status" value="1"/>
</dbReference>
<dbReference type="PROSITE" id="PS50253">
    <property type="entry name" value="COX3"/>
    <property type="match status" value="1"/>
</dbReference>
<dbReference type="PANTHER" id="PTHR11403">
    <property type="entry name" value="CYTOCHROME C OXIDASE SUBUNIT III"/>
    <property type="match status" value="1"/>
</dbReference>
<feature type="transmembrane region" description="Helical" evidence="8">
    <location>
        <begin position="102"/>
        <end position="119"/>
    </location>
</feature>
<feature type="transmembrane region" description="Helical" evidence="8">
    <location>
        <begin position="24"/>
        <end position="50"/>
    </location>
</feature>
<accession>A0ABX6T2K7</accession>
<organism evidence="10 11">
    <name type="scientific">Sphingomonas daechungensis</name>
    <dbReference type="NCBI Taxonomy" id="1176646"/>
    <lineage>
        <taxon>Bacteria</taxon>
        <taxon>Pseudomonadati</taxon>
        <taxon>Pseudomonadota</taxon>
        <taxon>Alphaproteobacteria</taxon>
        <taxon>Sphingomonadales</taxon>
        <taxon>Sphingomonadaceae</taxon>
        <taxon>Sphingomonas</taxon>
    </lineage>
</organism>
<evidence type="ECO:0000256" key="7">
    <source>
        <dbReference type="RuleBase" id="RU003376"/>
    </source>
</evidence>
<dbReference type="Proteomes" id="UP000516134">
    <property type="component" value="Chromosome"/>
</dbReference>
<evidence type="ECO:0000256" key="5">
    <source>
        <dbReference type="ARBA" id="ARBA00022989"/>
    </source>
</evidence>
<evidence type="ECO:0000313" key="10">
    <source>
        <dbReference type="EMBL" id="QNP43910.1"/>
    </source>
</evidence>
<feature type="domain" description="Heme-copper oxidase subunit III family profile" evidence="9">
    <location>
        <begin position="1"/>
        <end position="202"/>
    </location>
</feature>
<comment type="subcellular location">
    <subcellularLocation>
        <location evidence="1 7">Cell membrane</location>
        <topology evidence="1 7">Multi-pass membrane protein</topology>
    </subcellularLocation>
</comment>
<sequence>MRHEPEFADDLSALRTHAFSYRSLTWWGIIAFMVIEGAFFALAMAAYFFLMAQEQEWAPRPWSPPDLLAGTLFTAVMLLSEVPNTMIKRAANAYDVAAVRKLLPVMSAIGLLLVIIRGFEFNSLNVFWYDNAYGSIIWALLFLHTTHIVTDWGDTLVLWQLMKTPHGEDPRRLVDTDENALYWRFVWLTWLPIYVLIYWVPRLFR</sequence>
<proteinExistence type="inferred from homology"/>
<evidence type="ECO:0000259" key="9">
    <source>
        <dbReference type="PROSITE" id="PS50253"/>
    </source>
</evidence>
<feature type="transmembrane region" description="Helical" evidence="8">
    <location>
        <begin position="181"/>
        <end position="200"/>
    </location>
</feature>
<evidence type="ECO:0000256" key="1">
    <source>
        <dbReference type="ARBA" id="ARBA00004651"/>
    </source>
</evidence>
<evidence type="ECO:0000256" key="3">
    <source>
        <dbReference type="ARBA" id="ARBA00022475"/>
    </source>
</evidence>
<dbReference type="EMBL" id="CP060780">
    <property type="protein sequence ID" value="QNP43910.1"/>
    <property type="molecule type" value="Genomic_DNA"/>
</dbReference>
<gene>
    <name evidence="10" type="ORF">H9L15_04630</name>
</gene>
<keyword evidence="4 7" id="KW-0812">Transmembrane</keyword>
<reference evidence="10 11" key="1">
    <citation type="submission" date="2020-08" db="EMBL/GenBank/DDBJ databases">
        <title>Genome sequence of Sphingomonas daechungensis KACC 18115T.</title>
        <authorList>
            <person name="Hyun D.-W."/>
            <person name="Bae J.-W."/>
        </authorList>
    </citation>
    <scope>NUCLEOTIDE SEQUENCE [LARGE SCALE GENOMIC DNA]</scope>
    <source>
        <strain evidence="10 11">KACC 18115</strain>
    </source>
</reference>
<keyword evidence="3" id="KW-1003">Cell membrane</keyword>
<dbReference type="InterPro" id="IPR013833">
    <property type="entry name" value="Cyt_c_oxidase_su3_a-hlx"/>
</dbReference>
<dbReference type="InterPro" id="IPR035973">
    <property type="entry name" value="Cyt_c_oxidase_su3-like_sf"/>
</dbReference>
<evidence type="ECO:0000313" key="11">
    <source>
        <dbReference type="Proteomes" id="UP000516134"/>
    </source>
</evidence>
<name>A0ABX6T2K7_9SPHN</name>
<protein>
    <submittedName>
        <fullName evidence="10">Cytochrome c oxidase subunit 3</fullName>
    </submittedName>
</protein>
<keyword evidence="6 8" id="KW-0472">Membrane</keyword>